<sequence length="619" mass="68733">MVRVIPDNGALGFFSATFTRKLLSDHDAMVGEEIANPPFDLCGDRSSPELYASGMRKKRLDSPYTDVSNAGVSRVESTQLDLGCLAQEELNRSGKDGRKVINHHPAIVEVGKVKPVVNGRHKTSELKCNSRGEQQSVVGGTFANSCKETAVSNCYSSGVSNATPGRVVSTNNTIHLPLSRASADSVSPDDNNLNAARTSGRVQQNRLLKQGSSRRHPHKLRTVGRPRKRLPREHAAKTPEHRVIHFPPNTELKITSNSALDVQECRLGKEADKLDTKVSNFKRYCPDESKKANNSAKLLASSGSTKASNRAFRFPSREVNKSNSSRYRLTPCPTVGTWRSNQGSGSASSSSKLTSTTLPSDGMSQRSQGSRLFRKSQPSYPEMSSFAGSFPMGRGRKRSVSKFSRRSSSCDFGRCSARHSGHSRYLSANSPRSDSFKDLLLRAHRKPSRSSRLHHRARRLRYRKSRTSVRRSSNKRSSSGRKKKRGRPRKSSANRSQARLIDAEEAAKAQREKRSSGLLSRFSNLWGSYSSSRSAETPAKSSSSSTSSSSWMSRILPRTGGKHERRQKRLREKSFKYKRAHKADSTTESLAQEKEQRRHRGGKDRVQKKDAPSVVCRIM</sequence>
<feature type="compositionally biased region" description="Polar residues" evidence="1">
    <location>
        <begin position="292"/>
        <end position="308"/>
    </location>
</feature>
<comment type="caution">
    <text evidence="2">The sequence shown here is derived from an EMBL/GenBank/DDBJ whole genome shotgun (WGS) entry which is preliminary data.</text>
</comment>
<accession>A0AAV4DNV2</accession>
<protein>
    <recommendedName>
        <fullName evidence="4">Serine/arginine repetitive matrix protein C-terminal domain-containing protein</fullName>
    </recommendedName>
</protein>
<feature type="compositionally biased region" description="Basic residues" evidence="1">
    <location>
        <begin position="442"/>
        <end position="492"/>
    </location>
</feature>
<evidence type="ECO:0000256" key="1">
    <source>
        <dbReference type="SAM" id="MobiDB-lite"/>
    </source>
</evidence>
<evidence type="ECO:0000313" key="3">
    <source>
        <dbReference type="Proteomes" id="UP000735302"/>
    </source>
</evidence>
<dbReference type="EMBL" id="BLXT01008140">
    <property type="protein sequence ID" value="GFO46023.1"/>
    <property type="molecule type" value="Genomic_DNA"/>
</dbReference>
<organism evidence="2 3">
    <name type="scientific">Plakobranchus ocellatus</name>
    <dbReference type="NCBI Taxonomy" id="259542"/>
    <lineage>
        <taxon>Eukaryota</taxon>
        <taxon>Metazoa</taxon>
        <taxon>Spiralia</taxon>
        <taxon>Lophotrochozoa</taxon>
        <taxon>Mollusca</taxon>
        <taxon>Gastropoda</taxon>
        <taxon>Heterobranchia</taxon>
        <taxon>Euthyneura</taxon>
        <taxon>Panpulmonata</taxon>
        <taxon>Sacoglossa</taxon>
        <taxon>Placobranchoidea</taxon>
        <taxon>Plakobranchidae</taxon>
        <taxon>Plakobranchus</taxon>
    </lineage>
</organism>
<evidence type="ECO:0000313" key="2">
    <source>
        <dbReference type="EMBL" id="GFO46023.1"/>
    </source>
</evidence>
<feature type="compositionally biased region" description="Basic residues" evidence="1">
    <location>
        <begin position="212"/>
        <end position="231"/>
    </location>
</feature>
<feature type="compositionally biased region" description="Basic residues" evidence="1">
    <location>
        <begin position="563"/>
        <end position="581"/>
    </location>
</feature>
<feature type="region of interest" description="Disordered" evidence="1">
    <location>
        <begin position="179"/>
        <end position="237"/>
    </location>
</feature>
<proteinExistence type="predicted"/>
<feature type="region of interest" description="Disordered" evidence="1">
    <location>
        <begin position="529"/>
        <end position="619"/>
    </location>
</feature>
<dbReference type="AlphaFoldDB" id="A0AAV4DNV2"/>
<feature type="compositionally biased region" description="Basic residues" evidence="1">
    <location>
        <begin position="394"/>
        <end position="405"/>
    </location>
</feature>
<reference evidence="2 3" key="1">
    <citation type="journal article" date="2021" name="Elife">
        <title>Chloroplast acquisition without the gene transfer in kleptoplastic sea slugs, Plakobranchus ocellatus.</title>
        <authorList>
            <person name="Maeda T."/>
            <person name="Takahashi S."/>
            <person name="Yoshida T."/>
            <person name="Shimamura S."/>
            <person name="Takaki Y."/>
            <person name="Nagai Y."/>
            <person name="Toyoda A."/>
            <person name="Suzuki Y."/>
            <person name="Arimoto A."/>
            <person name="Ishii H."/>
            <person name="Satoh N."/>
            <person name="Nishiyama T."/>
            <person name="Hasebe M."/>
            <person name="Maruyama T."/>
            <person name="Minagawa J."/>
            <person name="Obokata J."/>
            <person name="Shigenobu S."/>
        </authorList>
    </citation>
    <scope>NUCLEOTIDE SEQUENCE [LARGE SCALE GENOMIC DNA]</scope>
</reference>
<feature type="compositionally biased region" description="Low complexity" evidence="1">
    <location>
        <begin position="340"/>
        <end position="360"/>
    </location>
</feature>
<feature type="compositionally biased region" description="Low complexity" evidence="1">
    <location>
        <begin position="530"/>
        <end position="553"/>
    </location>
</feature>
<name>A0AAV4DNV2_9GAST</name>
<feature type="compositionally biased region" description="Polar residues" evidence="1">
    <location>
        <begin position="182"/>
        <end position="211"/>
    </location>
</feature>
<dbReference type="Proteomes" id="UP000735302">
    <property type="component" value="Unassembled WGS sequence"/>
</dbReference>
<feature type="region of interest" description="Disordered" evidence="1">
    <location>
        <begin position="286"/>
        <end position="517"/>
    </location>
</feature>
<feature type="compositionally biased region" description="Basic and acidic residues" evidence="1">
    <location>
        <begin position="501"/>
        <end position="515"/>
    </location>
</feature>
<keyword evidence="3" id="KW-1185">Reference proteome</keyword>
<gene>
    <name evidence="2" type="ORF">PoB_007252800</name>
</gene>
<evidence type="ECO:0008006" key="4">
    <source>
        <dbReference type="Google" id="ProtNLM"/>
    </source>
</evidence>